<accession>A0A212JNR7</accession>
<feature type="coiled-coil region" evidence="1">
    <location>
        <begin position="42"/>
        <end position="76"/>
    </location>
</feature>
<evidence type="ECO:0000256" key="3">
    <source>
        <dbReference type="SAM" id="SignalP"/>
    </source>
</evidence>
<keyword evidence="3" id="KW-0732">Signal</keyword>
<sequence length="266" mass="29826">MKKYLLSLAVLVMFATPAHALTVTCTNCSTNLVQLLDRITSMEQLQNVIGQYHENIQQTAQQIRMVQQNIEQYANMVQNTMQLPANLINEVKGSLTRLSILTSKLKTQRGDIVALGEVFNSLFPELNFLGGLAASTPEQVEAANARYREQWDKWAETVDQASQATFQLSGQQLEELQKDAGRFDQYLDELLSTPDGQQKAIMAGNQLSALQVQEARQLRELMATQVQSNLASQMKAEKESQMSEEAWRNTLKTDRIGKAKAKADPF</sequence>
<feature type="chain" id="PRO_5012962280" evidence="3">
    <location>
        <begin position="21"/>
        <end position="266"/>
    </location>
</feature>
<proteinExistence type="predicted"/>
<keyword evidence="1" id="KW-0175">Coiled coil</keyword>
<dbReference type="EMBL" id="FLUQ01000001">
    <property type="protein sequence ID" value="SBW00965.1"/>
    <property type="molecule type" value="Genomic_DNA"/>
</dbReference>
<dbReference type="InterPro" id="IPR014147">
    <property type="entry name" value="T4SS_TrbJ"/>
</dbReference>
<evidence type="ECO:0000313" key="4">
    <source>
        <dbReference type="EMBL" id="SBW00965.1"/>
    </source>
</evidence>
<protein>
    <submittedName>
        <fullName evidence="4">P-type conjugative transfer protein TrbJ</fullName>
    </submittedName>
</protein>
<gene>
    <name evidence="4" type="ORF">KL86DPRO_11874</name>
</gene>
<evidence type="ECO:0000256" key="1">
    <source>
        <dbReference type="SAM" id="Coils"/>
    </source>
</evidence>
<reference evidence="4" key="1">
    <citation type="submission" date="2016-04" db="EMBL/GenBank/DDBJ databases">
        <authorList>
            <person name="Evans L.H."/>
            <person name="Alamgir A."/>
            <person name="Owens N."/>
            <person name="Weber N.D."/>
            <person name="Virtaneva K."/>
            <person name="Barbian K."/>
            <person name="Babar A."/>
            <person name="Rosenke K."/>
        </authorList>
    </citation>
    <scope>NUCLEOTIDE SEQUENCE</scope>
    <source>
        <strain evidence="4">86</strain>
    </source>
</reference>
<organism evidence="4">
    <name type="scientific">uncultured delta proteobacterium</name>
    <dbReference type="NCBI Taxonomy" id="34034"/>
    <lineage>
        <taxon>Bacteria</taxon>
        <taxon>Deltaproteobacteria</taxon>
        <taxon>environmental samples</taxon>
    </lineage>
</organism>
<evidence type="ECO:0000256" key="2">
    <source>
        <dbReference type="SAM" id="MobiDB-lite"/>
    </source>
</evidence>
<dbReference type="NCBIfam" id="TIGR02780">
    <property type="entry name" value="TrbJ_Ti"/>
    <property type="match status" value="1"/>
</dbReference>
<dbReference type="AlphaFoldDB" id="A0A212JNR7"/>
<name>A0A212JNR7_9DELT</name>
<feature type="region of interest" description="Disordered" evidence="2">
    <location>
        <begin position="235"/>
        <end position="266"/>
    </location>
</feature>
<feature type="signal peptide" evidence="3">
    <location>
        <begin position="1"/>
        <end position="20"/>
    </location>
</feature>